<reference evidence="5" key="1">
    <citation type="submission" date="2020-10" db="EMBL/GenBank/DDBJ databases">
        <title>Catharus ustulatus (Swainson's thrush) genome, bCatUst1, primary haplotype v2.</title>
        <authorList>
            <person name="Delmore K."/>
            <person name="Vafadar M."/>
            <person name="Formenti G."/>
            <person name="Chow W."/>
            <person name="Pelan S."/>
            <person name="Howe K."/>
            <person name="Rhie A."/>
            <person name="Mountcastle J."/>
            <person name="Haase B."/>
            <person name="Fedrigo O."/>
            <person name="Jarvis E.D."/>
        </authorList>
    </citation>
    <scope>NUCLEOTIDE SEQUENCE [LARGE SCALE GENOMIC DNA]</scope>
</reference>
<dbReference type="Ensembl" id="ENSCUST00005022013.1">
    <property type="protein sequence ID" value="ENSCUSP00005021238.1"/>
    <property type="gene ID" value="ENSCUSG00005013524.1"/>
</dbReference>
<dbReference type="GO" id="GO:0005814">
    <property type="term" value="C:centriole"/>
    <property type="evidence" value="ECO:0007669"/>
    <property type="project" value="TreeGrafter"/>
</dbReference>
<dbReference type="PANTHER" id="PTHR23159">
    <property type="entry name" value="CENTROSOMAL PROTEIN 2"/>
    <property type="match status" value="1"/>
</dbReference>
<proteinExistence type="predicted"/>
<dbReference type="GO" id="GO:0007098">
    <property type="term" value="P:centrosome cycle"/>
    <property type="evidence" value="ECO:0007669"/>
    <property type="project" value="TreeGrafter"/>
</dbReference>
<feature type="domain" description="Rootletin-like coiled-coil" evidence="4">
    <location>
        <begin position="25"/>
        <end position="149"/>
    </location>
</feature>
<dbReference type="InterPro" id="IPR055167">
    <property type="entry name" value="Rootletin-like_CC"/>
</dbReference>
<evidence type="ECO:0000256" key="2">
    <source>
        <dbReference type="SAM" id="Coils"/>
    </source>
</evidence>
<sequence>AESRSLAQHNIELRRLLEEEQAAYKRKLQAYQEGQQRQAQLVQKLQTKVLQYKKKCGEMEQQLLEKATDGSQPEEENSNELENALIRLEEEQQRSSSLVQVNSMLREQLEQANVANAALSEDIRKLTADWARARDELEQREAEWRREEEVGDIPGRDRDAVGSSSGCEAGGCGDVGSWRGMWGDGGCCKEQNLGNMAVWHVVGGGCKTEG</sequence>
<dbReference type="PANTHER" id="PTHR23159:SF17">
    <property type="entry name" value="ROOTLETIN"/>
    <property type="match status" value="1"/>
</dbReference>
<evidence type="ECO:0000313" key="5">
    <source>
        <dbReference type="Ensembl" id="ENSCUSP00005021238.1"/>
    </source>
</evidence>
<feature type="region of interest" description="Disordered" evidence="3">
    <location>
        <begin position="145"/>
        <end position="166"/>
    </location>
</feature>
<dbReference type="AlphaFoldDB" id="A0A8C3UVV8"/>
<organism evidence="5 6">
    <name type="scientific">Catharus ustulatus</name>
    <name type="common">Russet-backed thrush</name>
    <name type="synonym">Hylocichla ustulatus</name>
    <dbReference type="NCBI Taxonomy" id="91951"/>
    <lineage>
        <taxon>Eukaryota</taxon>
        <taxon>Metazoa</taxon>
        <taxon>Chordata</taxon>
        <taxon>Craniata</taxon>
        <taxon>Vertebrata</taxon>
        <taxon>Euteleostomi</taxon>
        <taxon>Archelosauria</taxon>
        <taxon>Archosauria</taxon>
        <taxon>Dinosauria</taxon>
        <taxon>Saurischia</taxon>
        <taxon>Theropoda</taxon>
        <taxon>Coelurosauria</taxon>
        <taxon>Aves</taxon>
        <taxon>Neognathae</taxon>
        <taxon>Neoaves</taxon>
        <taxon>Telluraves</taxon>
        <taxon>Australaves</taxon>
        <taxon>Passeriformes</taxon>
        <taxon>Turdidae</taxon>
        <taxon>Catharus</taxon>
    </lineage>
</organism>
<evidence type="ECO:0000259" key="4">
    <source>
        <dbReference type="Pfam" id="PF15035"/>
    </source>
</evidence>
<evidence type="ECO:0000256" key="1">
    <source>
        <dbReference type="ARBA" id="ARBA00023054"/>
    </source>
</evidence>
<dbReference type="Pfam" id="PF15035">
    <property type="entry name" value="Rootletin"/>
    <property type="match status" value="1"/>
</dbReference>
<name>A0A8C3UVV8_CATUS</name>
<dbReference type="Proteomes" id="UP000694563">
    <property type="component" value="Chromosome 24"/>
</dbReference>
<evidence type="ECO:0000256" key="3">
    <source>
        <dbReference type="SAM" id="MobiDB-lite"/>
    </source>
</evidence>
<evidence type="ECO:0000313" key="6">
    <source>
        <dbReference type="Proteomes" id="UP000694563"/>
    </source>
</evidence>
<reference evidence="5" key="2">
    <citation type="submission" date="2025-08" db="UniProtKB">
        <authorList>
            <consortium name="Ensembl"/>
        </authorList>
    </citation>
    <scope>IDENTIFICATION</scope>
</reference>
<dbReference type="GO" id="GO:0005813">
    <property type="term" value="C:centrosome"/>
    <property type="evidence" value="ECO:0007669"/>
    <property type="project" value="TreeGrafter"/>
</dbReference>
<feature type="coiled-coil region" evidence="2">
    <location>
        <begin position="6"/>
        <end position="143"/>
    </location>
</feature>
<accession>A0A8C3UVV8</accession>
<keyword evidence="1 2" id="KW-0175">Coiled coil</keyword>
<keyword evidence="6" id="KW-1185">Reference proteome</keyword>
<reference evidence="5" key="3">
    <citation type="submission" date="2025-09" db="UniProtKB">
        <authorList>
            <consortium name="Ensembl"/>
        </authorList>
    </citation>
    <scope>IDENTIFICATION</scope>
</reference>
<feature type="compositionally biased region" description="Basic and acidic residues" evidence="3">
    <location>
        <begin position="145"/>
        <end position="160"/>
    </location>
</feature>
<protein>
    <recommendedName>
        <fullName evidence="4">Rootletin-like coiled-coil domain-containing protein</fullName>
    </recommendedName>
</protein>